<sequence>MAPPKIEQLIHDEIDIKHKTTSKKNPFEVATKKTTIKRSSNEIYPQRKGLNKPQIKSNKPIDILFEKLEKLLDLPYEDIIIDVLYNRLFQDNINDELKKRYKVIEQLLDYLLELQKYSIESYNNDKLMQEKNLITISLHDIKTFSKLINVIIVQGIYPVINTFQIGIPFEKRRLKEFTIKSVKITTLPKNLQFHQELLQLLYDKFFKLFSSKSDITDLLTKGTGYSDFLVISISLLTIPYFKFESNLKSKYHERFKIIEYIPQTFELFQTYSLLLSTPSPPYFKTFVMNRLQTLPYDAPKKDGVLSLIEFVLGLRDNEDINIEKFDHVANVILTKPSSVSTINYFTSIGNQFYDLLININRPNVTSCVGYVIEKLWNTNKLVTTDFILKRIWNNFKPENEDKDILVTEAQLNNNINVLISLTKKGLEPSLYKTVIEPIITSLWGYYLFCKKNSKGIEIISNLLTSYFTVMKDFDNDNISGLKIIANNLVTDGDDLWKFEIGLNNMVQIIKRKIEFENLTKEQKLNKYLNDLDFSVTSFIKLLENVDDELIQELFNRILKNWLENKKTLLDDENPFLKLIDLKLLEAIGEKFKDILAQTPDAMLEMVYNFLNSKKGIQTIQEGEDSDDEDEEIETLPVLLELLSAILSENDVIVDDKCSKLLVKLNKLLSNLINSSDLNQNVKKSIESLHSRIENIIHGDYPVFDELDVQKNQLARAITSLNDPLVPIRAHGLYLLRQLIESKSSIIALDFVINLHLVQLKDTEPFIYLNVIKGLEKLIEFDELQVLKILCNLYSNKDEDLDERLKIGEVLLRYITNSGELFTGELANLIVNTTIYIIRPENQMDNNLRMSSMSLLGTCCKVNPLGIVTNLETALDCAIGILNLETSKDEAIMRRSAIVLILDLILGTSESDKIEFPSTYKEKVIVRLKYIVETDNDLLTREQAQKVLDTINELVKLAMEMYND</sequence>
<dbReference type="OrthoDB" id="39591at2759"/>
<dbReference type="Pfam" id="PF10363">
    <property type="entry name" value="RTP1_C1"/>
    <property type="match status" value="1"/>
</dbReference>
<evidence type="ECO:0000313" key="5">
    <source>
        <dbReference type="EMBL" id="CAI5760350.1"/>
    </source>
</evidence>
<dbReference type="Pfam" id="PF23565">
    <property type="entry name" value="ARM_TANGO6"/>
    <property type="match status" value="1"/>
</dbReference>
<dbReference type="EMBL" id="CANTUO010000006">
    <property type="protein sequence ID" value="CAI5760350.1"/>
    <property type="molecule type" value="Genomic_DNA"/>
</dbReference>
<evidence type="ECO:0000313" key="6">
    <source>
        <dbReference type="Proteomes" id="UP001152885"/>
    </source>
</evidence>
<organism evidence="5 6">
    <name type="scientific">Candida verbasci</name>
    <dbReference type="NCBI Taxonomy" id="1227364"/>
    <lineage>
        <taxon>Eukaryota</taxon>
        <taxon>Fungi</taxon>
        <taxon>Dikarya</taxon>
        <taxon>Ascomycota</taxon>
        <taxon>Saccharomycotina</taxon>
        <taxon>Pichiomycetes</taxon>
        <taxon>Debaryomycetaceae</taxon>
        <taxon>Candida/Lodderomyces clade</taxon>
        <taxon>Candida</taxon>
    </lineage>
</organism>
<dbReference type="Proteomes" id="UP001152885">
    <property type="component" value="Unassembled WGS sequence"/>
</dbReference>
<evidence type="ECO:0000256" key="1">
    <source>
        <dbReference type="ARBA" id="ARBA00005724"/>
    </source>
</evidence>
<reference evidence="5" key="1">
    <citation type="submission" date="2022-12" db="EMBL/GenBank/DDBJ databases">
        <authorList>
            <person name="Brejova B."/>
        </authorList>
    </citation>
    <scope>NUCLEOTIDE SEQUENCE</scope>
</reference>
<dbReference type="Pfam" id="PF10304">
    <property type="entry name" value="RTP1_C2"/>
    <property type="match status" value="1"/>
</dbReference>
<dbReference type="AlphaFoldDB" id="A0A9W4TZL5"/>
<accession>A0A9W4TZL5</accession>
<dbReference type="InterPro" id="IPR019414">
    <property type="entry name" value="Rtp1_C2"/>
</dbReference>
<gene>
    <name evidence="5" type="ORF">CANVERA_P4860</name>
</gene>
<keyword evidence="6" id="KW-1185">Reference proteome</keyword>
<dbReference type="InterPro" id="IPR057407">
    <property type="entry name" value="HEAT_TANGO6"/>
</dbReference>
<feature type="domain" description="TANGO6 HEAT repeat" evidence="4">
    <location>
        <begin position="301"/>
        <end position="547"/>
    </location>
</feature>
<comment type="caution">
    <text evidence="5">The sequence shown here is derived from an EMBL/GenBank/DDBJ whole genome shotgun (WGS) entry which is preliminary data.</text>
</comment>
<dbReference type="InterPro" id="IPR019451">
    <property type="entry name" value="Rtp1_C1"/>
</dbReference>
<dbReference type="GO" id="GO:0009306">
    <property type="term" value="P:protein secretion"/>
    <property type="evidence" value="ECO:0007669"/>
    <property type="project" value="TreeGrafter"/>
</dbReference>
<feature type="domain" description="RNA polymerase II assembly factor Rtp1 C-terminal" evidence="2">
    <location>
        <begin position="926"/>
        <end position="952"/>
    </location>
</feature>
<evidence type="ECO:0000259" key="4">
    <source>
        <dbReference type="Pfam" id="PF23565"/>
    </source>
</evidence>
<evidence type="ECO:0000259" key="2">
    <source>
        <dbReference type="Pfam" id="PF10304"/>
    </source>
</evidence>
<evidence type="ECO:0008006" key="7">
    <source>
        <dbReference type="Google" id="ProtNLM"/>
    </source>
</evidence>
<protein>
    <recommendedName>
        <fullName evidence="7">RNA polymerase II assembly factor Rtp1 C-terminal domain-containing protein</fullName>
    </recommendedName>
</protein>
<feature type="domain" description="RNA polymerase II assembly factor Rtp1 C-terminal" evidence="3">
    <location>
        <begin position="714"/>
        <end position="820"/>
    </location>
</feature>
<dbReference type="InterPro" id="IPR016024">
    <property type="entry name" value="ARM-type_fold"/>
</dbReference>
<dbReference type="PANTHER" id="PTHR20959">
    <property type="entry name" value="TRANSPORT AND GOLGI ORGANIZATION PROTEIN 6 FAMILY MEMBER"/>
    <property type="match status" value="1"/>
</dbReference>
<dbReference type="SUPFAM" id="SSF48371">
    <property type="entry name" value="ARM repeat"/>
    <property type="match status" value="1"/>
</dbReference>
<name>A0A9W4TZL5_9ASCO</name>
<dbReference type="PANTHER" id="PTHR20959:SF1">
    <property type="entry name" value="TRANSPORT AND GOLGI ORGANIZATION PROTEIN 6 HOMOLOG"/>
    <property type="match status" value="1"/>
</dbReference>
<dbReference type="InterPro" id="IPR039600">
    <property type="entry name" value="TANGO6/Rtp1"/>
</dbReference>
<proteinExistence type="inferred from homology"/>
<comment type="similarity">
    <text evidence="1">Belongs to the Tango6 family.</text>
</comment>
<evidence type="ECO:0000259" key="3">
    <source>
        <dbReference type="Pfam" id="PF10363"/>
    </source>
</evidence>